<protein>
    <submittedName>
        <fullName evidence="1">Uncharacterized protein</fullName>
    </submittedName>
</protein>
<dbReference type="Proteomes" id="UP001163223">
    <property type="component" value="Chromosome"/>
</dbReference>
<gene>
    <name evidence="1" type="ORF">OXU80_03145</name>
</gene>
<dbReference type="EMBL" id="CP113520">
    <property type="protein sequence ID" value="WAJ29248.1"/>
    <property type="molecule type" value="Genomic_DNA"/>
</dbReference>
<accession>A0ACD4NR51</accession>
<evidence type="ECO:0000313" key="2">
    <source>
        <dbReference type="Proteomes" id="UP001163223"/>
    </source>
</evidence>
<sequence length="76" mass="7842">MSDPKKPHLDEAAHGGGIGTVDRQPVDPSTQNRGEADPNIAPAGDRPEAGLSVEPDSRPSDEDPDASADETLGETP</sequence>
<keyword evidence="2" id="KW-1185">Reference proteome</keyword>
<organism evidence="1 2">
    <name type="scientific">Antarcticirhabdus aurantiaca</name>
    <dbReference type="NCBI Taxonomy" id="2606717"/>
    <lineage>
        <taxon>Bacteria</taxon>
        <taxon>Pseudomonadati</taxon>
        <taxon>Pseudomonadota</taxon>
        <taxon>Alphaproteobacteria</taxon>
        <taxon>Hyphomicrobiales</taxon>
        <taxon>Aurantimonadaceae</taxon>
        <taxon>Antarcticirhabdus</taxon>
    </lineage>
</organism>
<proteinExistence type="predicted"/>
<name>A0ACD4NR51_9HYPH</name>
<reference evidence="1" key="1">
    <citation type="submission" date="2022-11" db="EMBL/GenBank/DDBJ databases">
        <title>beta-Carotene-producing bacterium, Jeongeuplla avenae sp. nov., alleviates the salt stress of Arabidopsis seedlings.</title>
        <authorList>
            <person name="Jiang L."/>
            <person name="Lee J."/>
        </authorList>
    </citation>
    <scope>NUCLEOTIDE SEQUENCE</scope>
    <source>
        <strain evidence="1">DY_R2A_6</strain>
    </source>
</reference>
<evidence type="ECO:0000313" key="1">
    <source>
        <dbReference type="EMBL" id="WAJ29248.1"/>
    </source>
</evidence>